<name>A0ACA9QKD1_9GLOM</name>
<comment type="caution">
    <text evidence="1">The sequence shown here is derived from an EMBL/GenBank/DDBJ whole genome shotgun (WGS) entry which is preliminary data.</text>
</comment>
<reference evidence="1" key="1">
    <citation type="submission" date="2021-06" db="EMBL/GenBank/DDBJ databases">
        <authorList>
            <person name="Kallberg Y."/>
            <person name="Tangrot J."/>
            <person name="Rosling A."/>
        </authorList>
    </citation>
    <scope>NUCLEOTIDE SEQUENCE</scope>
    <source>
        <strain evidence="1">IL203A</strain>
    </source>
</reference>
<protein>
    <submittedName>
        <fullName evidence="1">10432_t:CDS:1</fullName>
    </submittedName>
</protein>
<organism evidence="1 2">
    <name type="scientific">Dentiscutata heterogama</name>
    <dbReference type="NCBI Taxonomy" id="1316150"/>
    <lineage>
        <taxon>Eukaryota</taxon>
        <taxon>Fungi</taxon>
        <taxon>Fungi incertae sedis</taxon>
        <taxon>Mucoromycota</taxon>
        <taxon>Glomeromycotina</taxon>
        <taxon>Glomeromycetes</taxon>
        <taxon>Diversisporales</taxon>
        <taxon>Gigasporaceae</taxon>
        <taxon>Dentiscutata</taxon>
    </lineage>
</organism>
<sequence length="54" mass="6101">MAPDKTIAKRQIEGCKKDKTHITIVFTANVDGSHILEPLIISHSKKSRLFKKKV</sequence>
<dbReference type="Proteomes" id="UP000789702">
    <property type="component" value="Unassembled WGS sequence"/>
</dbReference>
<feature type="non-terminal residue" evidence="1">
    <location>
        <position position="1"/>
    </location>
</feature>
<feature type="non-terminal residue" evidence="1">
    <location>
        <position position="54"/>
    </location>
</feature>
<accession>A0ACA9QKD1</accession>
<proteinExistence type="predicted"/>
<gene>
    <name evidence="1" type="ORF">DHETER_LOCUS14844</name>
</gene>
<keyword evidence="2" id="KW-1185">Reference proteome</keyword>
<evidence type="ECO:0000313" key="2">
    <source>
        <dbReference type="Proteomes" id="UP000789702"/>
    </source>
</evidence>
<evidence type="ECO:0000313" key="1">
    <source>
        <dbReference type="EMBL" id="CAG8754431.1"/>
    </source>
</evidence>
<dbReference type="EMBL" id="CAJVPU010047851">
    <property type="protein sequence ID" value="CAG8754431.1"/>
    <property type="molecule type" value="Genomic_DNA"/>
</dbReference>